<evidence type="ECO:0000256" key="1">
    <source>
        <dbReference type="SAM" id="MobiDB-lite"/>
    </source>
</evidence>
<comment type="caution">
    <text evidence="2">The sequence shown here is derived from an EMBL/GenBank/DDBJ whole genome shotgun (WGS) entry which is preliminary data.</text>
</comment>
<gene>
    <name evidence="2" type="ORF">ILUMI_15653</name>
</gene>
<dbReference type="EMBL" id="VTPC01050755">
    <property type="protein sequence ID" value="KAF2890519.1"/>
    <property type="molecule type" value="Genomic_DNA"/>
</dbReference>
<keyword evidence="3" id="KW-1185">Reference proteome</keyword>
<name>A0A8K0G8X0_IGNLU</name>
<dbReference type="AlphaFoldDB" id="A0A8K0G8X0"/>
<dbReference type="OrthoDB" id="6778747at2759"/>
<evidence type="ECO:0000313" key="3">
    <source>
        <dbReference type="Proteomes" id="UP000801492"/>
    </source>
</evidence>
<sequence length="179" mass="19733">MLSTHKLQPGDVGFMRPLSVFYDQAVTACLRSNPGQVVAQFQAAELFGQAFIRAATMSTALNAFKACGIFPYNDQIFTDADFVAAEATDIELNAKERRSADGQQPPLTPLDQNTLQLSLPQEQGMIRLSQTLQPSQSVSQPSTSITDERQLMTPPPNQTTLQLSLLQRQAYPLQILYLT</sequence>
<protein>
    <submittedName>
        <fullName evidence="2">Uncharacterized protein</fullName>
    </submittedName>
</protein>
<feature type="region of interest" description="Disordered" evidence="1">
    <location>
        <begin position="131"/>
        <end position="157"/>
    </location>
</feature>
<feature type="compositionally biased region" description="Low complexity" evidence="1">
    <location>
        <begin position="131"/>
        <end position="144"/>
    </location>
</feature>
<evidence type="ECO:0000313" key="2">
    <source>
        <dbReference type="EMBL" id="KAF2890519.1"/>
    </source>
</evidence>
<organism evidence="2 3">
    <name type="scientific">Ignelater luminosus</name>
    <name type="common">Cucubano</name>
    <name type="synonym">Pyrophorus luminosus</name>
    <dbReference type="NCBI Taxonomy" id="2038154"/>
    <lineage>
        <taxon>Eukaryota</taxon>
        <taxon>Metazoa</taxon>
        <taxon>Ecdysozoa</taxon>
        <taxon>Arthropoda</taxon>
        <taxon>Hexapoda</taxon>
        <taxon>Insecta</taxon>
        <taxon>Pterygota</taxon>
        <taxon>Neoptera</taxon>
        <taxon>Endopterygota</taxon>
        <taxon>Coleoptera</taxon>
        <taxon>Polyphaga</taxon>
        <taxon>Elateriformia</taxon>
        <taxon>Elateroidea</taxon>
        <taxon>Elateridae</taxon>
        <taxon>Agrypninae</taxon>
        <taxon>Pyrophorini</taxon>
        <taxon>Ignelater</taxon>
    </lineage>
</organism>
<reference evidence="2" key="1">
    <citation type="submission" date="2019-08" db="EMBL/GenBank/DDBJ databases">
        <title>The genome of the North American firefly Photinus pyralis.</title>
        <authorList>
            <consortium name="Photinus pyralis genome working group"/>
            <person name="Fallon T.R."/>
            <person name="Sander Lower S.E."/>
            <person name="Weng J.-K."/>
        </authorList>
    </citation>
    <scope>NUCLEOTIDE SEQUENCE</scope>
    <source>
        <strain evidence="2">TRF0915ILg1</strain>
        <tissue evidence="2">Whole body</tissue>
    </source>
</reference>
<proteinExistence type="predicted"/>
<dbReference type="Proteomes" id="UP000801492">
    <property type="component" value="Unassembled WGS sequence"/>
</dbReference>
<accession>A0A8K0G8X0</accession>